<evidence type="ECO:0000313" key="4">
    <source>
        <dbReference type="EMBL" id="PWW82512.1"/>
    </source>
</evidence>
<dbReference type="PANTHER" id="PTHR33495:SF2">
    <property type="entry name" value="ANTI-SIGMA FACTOR ANTAGONIST TM_1081-RELATED"/>
    <property type="match status" value="1"/>
</dbReference>
<evidence type="ECO:0000259" key="3">
    <source>
        <dbReference type="PROSITE" id="PS50801"/>
    </source>
</evidence>
<gene>
    <name evidence="4" type="ORF">CR164_05875</name>
</gene>
<dbReference type="OrthoDB" id="1493620at2"/>
<name>A0A317T733_9CHLB</name>
<dbReference type="Proteomes" id="UP000246278">
    <property type="component" value="Unassembled WGS sequence"/>
</dbReference>
<evidence type="ECO:0000256" key="2">
    <source>
        <dbReference type="RuleBase" id="RU003749"/>
    </source>
</evidence>
<accession>A0A317T733</accession>
<dbReference type="InterPro" id="IPR003658">
    <property type="entry name" value="Anti-sigma_ant"/>
</dbReference>
<dbReference type="Gene3D" id="3.30.750.24">
    <property type="entry name" value="STAS domain"/>
    <property type="match status" value="1"/>
</dbReference>
<dbReference type="PROSITE" id="PS50801">
    <property type="entry name" value="STAS"/>
    <property type="match status" value="1"/>
</dbReference>
<feature type="domain" description="STAS" evidence="3">
    <location>
        <begin position="3"/>
        <end position="111"/>
    </location>
</feature>
<dbReference type="InterPro" id="IPR002645">
    <property type="entry name" value="STAS_dom"/>
</dbReference>
<dbReference type="PANTHER" id="PTHR33495">
    <property type="entry name" value="ANTI-SIGMA FACTOR ANTAGONIST TM_1081-RELATED-RELATED"/>
    <property type="match status" value="1"/>
</dbReference>
<dbReference type="SUPFAM" id="SSF52091">
    <property type="entry name" value="SpoIIaa-like"/>
    <property type="match status" value="1"/>
</dbReference>
<proteinExistence type="inferred from homology"/>
<dbReference type="AlphaFoldDB" id="A0A317T733"/>
<reference evidence="5" key="1">
    <citation type="submission" date="2017-10" db="EMBL/GenBank/DDBJ databases">
        <authorList>
            <person name="Gaisin V.A."/>
            <person name="Rysina M.S."/>
            <person name="Grouzdev D.S."/>
        </authorList>
    </citation>
    <scope>NUCLEOTIDE SEQUENCE [LARGE SCALE GENOMIC DNA]</scope>
    <source>
        <strain evidence="5">V1</strain>
    </source>
</reference>
<dbReference type="Pfam" id="PF01740">
    <property type="entry name" value="STAS"/>
    <property type="match status" value="1"/>
</dbReference>
<keyword evidence="5" id="KW-1185">Reference proteome</keyword>
<dbReference type="GO" id="GO:0043856">
    <property type="term" value="F:anti-sigma factor antagonist activity"/>
    <property type="evidence" value="ECO:0007669"/>
    <property type="project" value="InterPro"/>
</dbReference>
<protein>
    <recommendedName>
        <fullName evidence="2">Anti-sigma factor antagonist</fullName>
    </recommendedName>
</protein>
<dbReference type="NCBIfam" id="TIGR00377">
    <property type="entry name" value="ant_ant_sig"/>
    <property type="match status" value="1"/>
</dbReference>
<comment type="caution">
    <text evidence="4">The sequence shown here is derived from an EMBL/GenBank/DDBJ whole genome shotgun (WGS) entry which is preliminary data.</text>
</comment>
<organism evidence="4 5">
    <name type="scientific">Prosthecochloris marina</name>
    <dbReference type="NCBI Taxonomy" id="2017681"/>
    <lineage>
        <taxon>Bacteria</taxon>
        <taxon>Pseudomonadati</taxon>
        <taxon>Chlorobiota</taxon>
        <taxon>Chlorobiia</taxon>
        <taxon>Chlorobiales</taxon>
        <taxon>Chlorobiaceae</taxon>
        <taxon>Prosthecochloris</taxon>
    </lineage>
</organism>
<dbReference type="CDD" id="cd07043">
    <property type="entry name" value="STAS_anti-anti-sigma_factors"/>
    <property type="match status" value="1"/>
</dbReference>
<dbReference type="EMBL" id="PDNZ01000003">
    <property type="protein sequence ID" value="PWW82512.1"/>
    <property type="molecule type" value="Genomic_DNA"/>
</dbReference>
<comment type="similarity">
    <text evidence="1 2">Belongs to the anti-sigma-factor antagonist family.</text>
</comment>
<evidence type="ECO:0000256" key="1">
    <source>
        <dbReference type="ARBA" id="ARBA00009013"/>
    </source>
</evidence>
<dbReference type="RefSeq" id="WP_110022988.1">
    <property type="nucleotide sequence ID" value="NZ_PDNZ01000003.1"/>
</dbReference>
<sequence length="117" mass="12751">MSLHLDTSTGKTIGVARIEGRLDATNSGSLLQKFPKWLQQTNHFVFDCSALSFIDSSGLGAIVGCLRKALEKNGDLRLACLDPRVSMVFELTKAKQLFSIYADSHEAIDSFSAGNQQ</sequence>
<dbReference type="InterPro" id="IPR036513">
    <property type="entry name" value="STAS_dom_sf"/>
</dbReference>
<evidence type="ECO:0000313" key="5">
    <source>
        <dbReference type="Proteomes" id="UP000246278"/>
    </source>
</evidence>